<evidence type="ECO:0000256" key="1">
    <source>
        <dbReference type="SAM" id="Phobius"/>
    </source>
</evidence>
<evidence type="ECO:0000313" key="2">
    <source>
        <dbReference type="EMBL" id="CAE8591623.1"/>
    </source>
</evidence>
<keyword evidence="1" id="KW-0812">Transmembrane</keyword>
<dbReference type="AlphaFoldDB" id="A0A813DUJ6"/>
<dbReference type="EMBL" id="CAJNNV010005083">
    <property type="protein sequence ID" value="CAE8591623.1"/>
    <property type="molecule type" value="Genomic_DNA"/>
</dbReference>
<name>A0A813DUJ6_POLGL</name>
<feature type="non-terminal residue" evidence="2">
    <location>
        <position position="1"/>
    </location>
</feature>
<dbReference type="Proteomes" id="UP000654075">
    <property type="component" value="Unassembled WGS sequence"/>
</dbReference>
<keyword evidence="3" id="KW-1185">Reference proteome</keyword>
<accession>A0A813DUJ6</accession>
<sequence length="224" mass="23349">MYRSAAPAPKRPRRAFAVGGDEGDAPSLFQVDAVVEGVPPADDVVLPATPPGQVEPEAPLLKVASAVLTQLPLPAPVPDKAAPLFETSTGASSLPKGLPAMLLLLAVLLAVAMSLFTRRTAPCASAELSRTVDQLPVSTKQEVLSMLAGPRPGIQRLEGRIVPRAGVAMSAPFSSRPCVMYSASASQQRRQDGVHQPPLAYHATGSDFILELDDGSDESGPTVQ</sequence>
<keyword evidence="1" id="KW-0472">Membrane</keyword>
<organism evidence="2 3">
    <name type="scientific">Polarella glacialis</name>
    <name type="common">Dinoflagellate</name>
    <dbReference type="NCBI Taxonomy" id="89957"/>
    <lineage>
        <taxon>Eukaryota</taxon>
        <taxon>Sar</taxon>
        <taxon>Alveolata</taxon>
        <taxon>Dinophyceae</taxon>
        <taxon>Suessiales</taxon>
        <taxon>Suessiaceae</taxon>
        <taxon>Polarella</taxon>
    </lineage>
</organism>
<gene>
    <name evidence="2" type="ORF">PGLA1383_LOCUS10291</name>
</gene>
<evidence type="ECO:0000313" key="3">
    <source>
        <dbReference type="Proteomes" id="UP000654075"/>
    </source>
</evidence>
<reference evidence="2" key="1">
    <citation type="submission" date="2021-02" db="EMBL/GenBank/DDBJ databases">
        <authorList>
            <person name="Dougan E. K."/>
            <person name="Rhodes N."/>
            <person name="Thang M."/>
            <person name="Chan C."/>
        </authorList>
    </citation>
    <scope>NUCLEOTIDE SEQUENCE</scope>
</reference>
<comment type="caution">
    <text evidence="2">The sequence shown here is derived from an EMBL/GenBank/DDBJ whole genome shotgun (WGS) entry which is preliminary data.</text>
</comment>
<feature type="transmembrane region" description="Helical" evidence="1">
    <location>
        <begin position="98"/>
        <end position="116"/>
    </location>
</feature>
<protein>
    <submittedName>
        <fullName evidence="2">Uncharacterized protein</fullName>
    </submittedName>
</protein>
<proteinExistence type="predicted"/>
<keyword evidence="1" id="KW-1133">Transmembrane helix</keyword>